<feature type="chain" id="PRO_5045406242" evidence="1">
    <location>
        <begin position="32"/>
        <end position="113"/>
    </location>
</feature>
<evidence type="ECO:0000313" key="3">
    <source>
        <dbReference type="Proteomes" id="UP001205601"/>
    </source>
</evidence>
<organism evidence="2 3">
    <name type="scientific">Albidovulum sediminis</name>
    <dbReference type="NCBI Taxonomy" id="3066345"/>
    <lineage>
        <taxon>Bacteria</taxon>
        <taxon>Pseudomonadati</taxon>
        <taxon>Pseudomonadota</taxon>
        <taxon>Alphaproteobacteria</taxon>
        <taxon>Rhodobacterales</taxon>
        <taxon>Paracoccaceae</taxon>
        <taxon>Albidovulum</taxon>
    </lineage>
</organism>
<evidence type="ECO:0000313" key="2">
    <source>
        <dbReference type="EMBL" id="MCT8328238.1"/>
    </source>
</evidence>
<sequence>MKMATVSRWIIFWRAFLVTLLFGGAATPTGAKSSQTDEADWQLAQQSCSAEGYLWYLRRNPAGQHLAEAVTMLTALGVRNGGAAPVDCGPAAPPPALPALPSAVPASGSLSLY</sequence>
<reference evidence="3" key="1">
    <citation type="submission" date="2023-07" db="EMBL/GenBank/DDBJ databases">
        <title>Defluviimonas sediminis sp. nov., isolated from mangrove sediment.</title>
        <authorList>
            <person name="Liu L."/>
            <person name="Li J."/>
            <person name="Huang Y."/>
            <person name="Pan J."/>
            <person name="Li M."/>
        </authorList>
    </citation>
    <scope>NUCLEOTIDE SEQUENCE [LARGE SCALE GENOMIC DNA]</scope>
    <source>
        <strain evidence="3">FT324</strain>
    </source>
</reference>
<accession>A0ABT2NH55</accession>
<dbReference type="EMBL" id="JAOCQF010000001">
    <property type="protein sequence ID" value="MCT8328238.1"/>
    <property type="molecule type" value="Genomic_DNA"/>
</dbReference>
<comment type="caution">
    <text evidence="2">The sequence shown here is derived from an EMBL/GenBank/DDBJ whole genome shotgun (WGS) entry which is preliminary data.</text>
</comment>
<evidence type="ECO:0000256" key="1">
    <source>
        <dbReference type="SAM" id="SignalP"/>
    </source>
</evidence>
<dbReference type="Proteomes" id="UP001205601">
    <property type="component" value="Unassembled WGS sequence"/>
</dbReference>
<keyword evidence="3" id="KW-1185">Reference proteome</keyword>
<gene>
    <name evidence="2" type="ORF">N5I32_01785</name>
</gene>
<proteinExistence type="predicted"/>
<protein>
    <submittedName>
        <fullName evidence="2">Uncharacterized protein</fullName>
    </submittedName>
</protein>
<feature type="signal peptide" evidence="1">
    <location>
        <begin position="1"/>
        <end position="31"/>
    </location>
</feature>
<name>A0ABT2NH55_9RHOB</name>
<keyword evidence="1" id="KW-0732">Signal</keyword>